<dbReference type="Proteomes" id="UP000464524">
    <property type="component" value="Chromosome"/>
</dbReference>
<dbReference type="FunFam" id="1.10.10.10:FF:000001">
    <property type="entry name" value="LysR family transcriptional regulator"/>
    <property type="match status" value="1"/>
</dbReference>
<dbReference type="InterPro" id="IPR036390">
    <property type="entry name" value="WH_DNA-bd_sf"/>
</dbReference>
<sequence length="283" mass="31223">MQVSLQALKAFEAAARRGSFKLAAEELSLTPTAVSHHISNLESRLNVNLFHRQTRLVVLTETGRVLANATSDGFRKIENALAEVETAGSVVRVTTTSSFAAMLLIPAMQEFSQTYPTIPVEVATGEAVVNQPYIIPIRYGDSTVVAPGDILSHEKFDVFGASSMKYPSWSTEPVVLFTTEWKNATLPTPPLTAWLAANGLDGANIIFKKFDQELFGIQQAMSENSLVFCSTILTRRLLNANLLQHFGTLPVKSDLCYYVPDKHSFDSRNTHTFLTWITVLLRG</sequence>
<keyword evidence="7" id="KW-1185">Reference proteome</keyword>
<dbReference type="PANTHER" id="PTHR30537">
    <property type="entry name" value="HTH-TYPE TRANSCRIPTIONAL REGULATOR"/>
    <property type="match status" value="1"/>
</dbReference>
<dbReference type="InterPro" id="IPR000847">
    <property type="entry name" value="LysR_HTH_N"/>
</dbReference>
<evidence type="ECO:0000313" key="7">
    <source>
        <dbReference type="Proteomes" id="UP000464524"/>
    </source>
</evidence>
<dbReference type="KEGG" id="pmes:FX988_03419"/>
<dbReference type="AlphaFoldDB" id="A0A857JPV2"/>
<dbReference type="PROSITE" id="PS50931">
    <property type="entry name" value="HTH_LYSR"/>
    <property type="match status" value="1"/>
</dbReference>
<proteinExistence type="inferred from homology"/>
<reference evidence="6 7" key="1">
    <citation type="submission" date="2019-12" db="EMBL/GenBank/DDBJ databases">
        <title>Genome sequencing and assembly of endphytes of Porphyra tenera.</title>
        <authorList>
            <person name="Park J.M."/>
            <person name="Shin R."/>
            <person name="Jo S.H."/>
        </authorList>
    </citation>
    <scope>NUCLEOTIDE SEQUENCE [LARGE SCALE GENOMIC DNA]</scope>
    <source>
        <strain evidence="6 7">GPM4</strain>
    </source>
</reference>
<gene>
    <name evidence="6" type="ORF">FX988_03419</name>
</gene>
<keyword evidence="3" id="KW-0238">DNA-binding</keyword>
<dbReference type="Gene3D" id="1.10.10.10">
    <property type="entry name" value="Winged helix-like DNA-binding domain superfamily/Winged helix DNA-binding domain"/>
    <property type="match status" value="1"/>
</dbReference>
<name>A0A857JPV2_9ALTE</name>
<dbReference type="SUPFAM" id="SSF46785">
    <property type="entry name" value="Winged helix' DNA-binding domain"/>
    <property type="match status" value="1"/>
</dbReference>
<keyword evidence="4" id="KW-0804">Transcription</keyword>
<organism evidence="6 7">
    <name type="scientific">Paraglaciecola mesophila</name>
    <dbReference type="NCBI Taxonomy" id="197222"/>
    <lineage>
        <taxon>Bacteria</taxon>
        <taxon>Pseudomonadati</taxon>
        <taxon>Pseudomonadota</taxon>
        <taxon>Gammaproteobacteria</taxon>
        <taxon>Alteromonadales</taxon>
        <taxon>Alteromonadaceae</taxon>
        <taxon>Paraglaciecola</taxon>
    </lineage>
</organism>
<accession>A0A857JPV2</accession>
<comment type="similarity">
    <text evidence="1">Belongs to the LysR transcriptional regulatory family.</text>
</comment>
<dbReference type="EMBL" id="CP047656">
    <property type="protein sequence ID" value="QHJ13160.1"/>
    <property type="molecule type" value="Genomic_DNA"/>
</dbReference>
<protein>
    <submittedName>
        <fullName evidence="6">HTH-type transcriptional regulator PerR</fullName>
    </submittedName>
</protein>
<dbReference type="Pfam" id="PF00126">
    <property type="entry name" value="HTH_1"/>
    <property type="match status" value="1"/>
</dbReference>
<dbReference type="GO" id="GO:0003700">
    <property type="term" value="F:DNA-binding transcription factor activity"/>
    <property type="evidence" value="ECO:0007669"/>
    <property type="project" value="InterPro"/>
</dbReference>
<evidence type="ECO:0000256" key="1">
    <source>
        <dbReference type="ARBA" id="ARBA00009437"/>
    </source>
</evidence>
<dbReference type="OrthoDB" id="5877876at2"/>
<evidence type="ECO:0000256" key="3">
    <source>
        <dbReference type="ARBA" id="ARBA00023125"/>
    </source>
</evidence>
<keyword evidence="2" id="KW-0805">Transcription regulation</keyword>
<evidence type="ECO:0000313" key="6">
    <source>
        <dbReference type="EMBL" id="QHJ13160.1"/>
    </source>
</evidence>
<evidence type="ECO:0000256" key="2">
    <source>
        <dbReference type="ARBA" id="ARBA00023015"/>
    </source>
</evidence>
<feature type="domain" description="HTH lysR-type" evidence="5">
    <location>
        <begin position="3"/>
        <end position="60"/>
    </location>
</feature>
<dbReference type="PANTHER" id="PTHR30537:SF5">
    <property type="entry name" value="HTH-TYPE TRANSCRIPTIONAL ACTIVATOR TTDR-RELATED"/>
    <property type="match status" value="1"/>
</dbReference>
<dbReference type="InterPro" id="IPR036388">
    <property type="entry name" value="WH-like_DNA-bd_sf"/>
</dbReference>
<evidence type="ECO:0000259" key="5">
    <source>
        <dbReference type="PROSITE" id="PS50931"/>
    </source>
</evidence>
<dbReference type="Gene3D" id="3.40.190.10">
    <property type="entry name" value="Periplasmic binding protein-like II"/>
    <property type="match status" value="2"/>
</dbReference>
<dbReference type="RefSeq" id="WP_160181279.1">
    <property type="nucleotide sequence ID" value="NZ_CP047656.1"/>
</dbReference>
<dbReference type="InterPro" id="IPR058163">
    <property type="entry name" value="LysR-type_TF_proteobact-type"/>
</dbReference>
<dbReference type="GO" id="GO:0003677">
    <property type="term" value="F:DNA binding"/>
    <property type="evidence" value="ECO:0007669"/>
    <property type="project" value="UniProtKB-KW"/>
</dbReference>
<evidence type="ECO:0000256" key="4">
    <source>
        <dbReference type="ARBA" id="ARBA00023163"/>
    </source>
</evidence>